<comment type="similarity">
    <text evidence="1 5">Belongs to the metallo-dependent hydrolases superfamily. NagA family.</text>
</comment>
<dbReference type="InterPro" id="IPR011059">
    <property type="entry name" value="Metal-dep_hydrolase_composite"/>
</dbReference>
<dbReference type="Proteomes" id="UP000610760">
    <property type="component" value="Unassembled WGS sequence"/>
</dbReference>
<feature type="active site" description="Proton donor/acceptor" evidence="6">
    <location>
        <position position="271"/>
    </location>
</feature>
<dbReference type="PIRSF" id="PIRSF038994">
    <property type="entry name" value="NagA"/>
    <property type="match status" value="1"/>
</dbReference>
<dbReference type="GO" id="GO:0008448">
    <property type="term" value="F:N-acetylglucosamine-6-phosphate deacetylase activity"/>
    <property type="evidence" value="ECO:0007669"/>
    <property type="project" value="UniProtKB-EC"/>
</dbReference>
<reference evidence="10" key="1">
    <citation type="submission" date="2020-08" db="EMBL/GenBank/DDBJ databases">
        <title>Genome public.</title>
        <authorList>
            <person name="Liu C."/>
            <person name="Sun Q."/>
        </authorList>
    </citation>
    <scope>NUCLEOTIDE SEQUENCE</scope>
    <source>
        <strain evidence="10">NSJ-33</strain>
    </source>
</reference>
<feature type="binding site" evidence="7">
    <location>
        <begin position="304"/>
        <end position="306"/>
    </location>
    <ligand>
        <name>substrate</name>
    </ligand>
</feature>
<evidence type="ECO:0000259" key="9">
    <source>
        <dbReference type="Pfam" id="PF01979"/>
    </source>
</evidence>
<proteinExistence type="inferred from homology"/>
<dbReference type="EMBL" id="JACRSV010000004">
    <property type="protein sequence ID" value="MBC8560694.1"/>
    <property type="molecule type" value="Genomic_DNA"/>
</dbReference>
<dbReference type="GO" id="GO:0006046">
    <property type="term" value="P:N-acetylglucosamine catabolic process"/>
    <property type="evidence" value="ECO:0007669"/>
    <property type="project" value="TreeGrafter"/>
</dbReference>
<feature type="domain" description="Amidohydrolase-related" evidence="9">
    <location>
        <begin position="49"/>
        <end position="364"/>
    </location>
</feature>
<feature type="binding site" evidence="8">
    <location>
        <position position="214"/>
    </location>
    <ligand>
        <name>Zn(2+)</name>
        <dbReference type="ChEBI" id="CHEBI:29105"/>
    </ligand>
</feature>
<comment type="caution">
    <text evidence="10">The sequence shown here is derived from an EMBL/GenBank/DDBJ whole genome shotgun (WGS) entry which is preliminary data.</text>
</comment>
<evidence type="ECO:0000256" key="1">
    <source>
        <dbReference type="ARBA" id="ARBA00010716"/>
    </source>
</evidence>
<evidence type="ECO:0000256" key="3">
    <source>
        <dbReference type="ARBA" id="ARBA00022801"/>
    </source>
</evidence>
<keyword evidence="2 8" id="KW-0479">Metal-binding</keyword>
<comment type="cofactor">
    <cofactor evidence="8">
        <name>a divalent metal cation</name>
        <dbReference type="ChEBI" id="CHEBI:60240"/>
    </cofactor>
    <text evidence="8">Binds 1 divalent metal cation per subunit.</text>
</comment>
<accession>A0A926E5S9</accession>
<evidence type="ECO:0000313" key="11">
    <source>
        <dbReference type="Proteomes" id="UP000610760"/>
    </source>
</evidence>
<name>A0A926E5S9_9FIRM</name>
<dbReference type="EC" id="3.5.1.25" evidence="10"/>
<keyword evidence="3 5" id="KW-0378">Hydrolase</keyword>
<dbReference type="RefSeq" id="WP_249295898.1">
    <property type="nucleotide sequence ID" value="NZ_JACRSV010000004.1"/>
</dbReference>
<evidence type="ECO:0000256" key="7">
    <source>
        <dbReference type="PIRSR" id="PIRSR038994-2"/>
    </source>
</evidence>
<dbReference type="InterPro" id="IPR003764">
    <property type="entry name" value="GlcNAc_6-P_deAcase"/>
</dbReference>
<evidence type="ECO:0000256" key="5">
    <source>
        <dbReference type="PIRNR" id="PIRNR038994"/>
    </source>
</evidence>
<dbReference type="InterPro" id="IPR006680">
    <property type="entry name" value="Amidohydro-rel"/>
</dbReference>
<feature type="binding site" evidence="7">
    <location>
        <position position="225"/>
    </location>
    <ligand>
        <name>substrate</name>
    </ligand>
</feature>
<dbReference type="Gene3D" id="3.20.20.140">
    <property type="entry name" value="Metal-dependent hydrolases"/>
    <property type="match status" value="1"/>
</dbReference>
<organism evidence="10 11">
    <name type="scientific">Fumia xinanensis</name>
    <dbReference type="NCBI Taxonomy" id="2763659"/>
    <lineage>
        <taxon>Bacteria</taxon>
        <taxon>Bacillati</taxon>
        <taxon>Bacillota</taxon>
        <taxon>Clostridia</taxon>
        <taxon>Eubacteriales</taxon>
        <taxon>Oscillospiraceae</taxon>
        <taxon>Fumia</taxon>
    </lineage>
</organism>
<dbReference type="InterPro" id="IPR032466">
    <property type="entry name" value="Metal_Hydrolase"/>
</dbReference>
<keyword evidence="11" id="KW-1185">Reference proteome</keyword>
<feature type="binding site" evidence="8">
    <location>
        <position position="128"/>
    </location>
    <ligand>
        <name>Zn(2+)</name>
        <dbReference type="ChEBI" id="CHEBI:29105"/>
    </ligand>
</feature>
<dbReference type="GO" id="GO:0046872">
    <property type="term" value="F:metal ion binding"/>
    <property type="evidence" value="ECO:0007669"/>
    <property type="project" value="UniProtKB-KW"/>
</dbReference>
<dbReference type="SUPFAM" id="SSF51556">
    <property type="entry name" value="Metallo-dependent hydrolases"/>
    <property type="match status" value="1"/>
</dbReference>
<dbReference type="Gene3D" id="2.30.40.10">
    <property type="entry name" value="Urease, subunit C, domain 1"/>
    <property type="match status" value="1"/>
</dbReference>
<evidence type="ECO:0000256" key="4">
    <source>
        <dbReference type="ARBA" id="ARBA00023277"/>
    </source>
</evidence>
<dbReference type="PANTHER" id="PTHR11113">
    <property type="entry name" value="N-ACETYLGLUCOSAMINE-6-PHOSPHATE DEACETYLASE"/>
    <property type="match status" value="1"/>
</dbReference>
<keyword evidence="4 5" id="KW-0119">Carbohydrate metabolism</keyword>
<sequence>MIFKNGSVFTDKGVFESVDVQVQNGLIAKVGANLSSDGEEVIDLKGKKLLPGFIDIHSHGCGGADFCDGSEESFQKMANTYIRAGVTTVMTTSMTLPPETLSQLFKVYKNFADNQSTQGSRLYGINMEGPFLSKEKKGAHVEEYIIPADIELFKKLNEESGNRVRLVDVAPEVPGNMDFIAEAKDICTVCVAHTNGNYQTTMDAYEKGATSTTHLYNAMTGLSHREPGVVGAAYDSDAFVELICDGIHIHPAVIRTTFKVFGEDRICMISDSMCAAGMPEGVYELGGQAVYVKDGKAALENGTIAGSVVNSLIGVKRLMEFGIREEAALKAATINPAKAVKIDSLTGSITEGKWADLLIVDPTYHVEAVYRDGVKQKI</sequence>
<protein>
    <submittedName>
        <fullName evidence="10">N-acetylglucosamine-6-phosphate deacetylase</fullName>
        <ecNumber evidence="10">3.5.1.25</ecNumber>
    </submittedName>
</protein>
<feature type="binding site" evidence="7">
    <location>
        <position position="139"/>
    </location>
    <ligand>
        <name>substrate</name>
    </ligand>
</feature>
<feature type="binding site" evidence="7">
    <location>
        <position position="248"/>
    </location>
    <ligand>
        <name>substrate</name>
    </ligand>
</feature>
<feature type="binding site" evidence="8">
    <location>
        <position position="193"/>
    </location>
    <ligand>
        <name>Zn(2+)</name>
        <dbReference type="ChEBI" id="CHEBI:29105"/>
    </ligand>
</feature>
<dbReference type="Pfam" id="PF01979">
    <property type="entry name" value="Amidohydro_1"/>
    <property type="match status" value="1"/>
</dbReference>
<dbReference type="NCBIfam" id="TIGR00221">
    <property type="entry name" value="nagA"/>
    <property type="match status" value="1"/>
</dbReference>
<evidence type="ECO:0000256" key="8">
    <source>
        <dbReference type="PIRSR" id="PIRSR038994-3"/>
    </source>
</evidence>
<feature type="binding site" evidence="7">
    <location>
        <begin position="217"/>
        <end position="218"/>
    </location>
    <ligand>
        <name>substrate</name>
    </ligand>
</feature>
<evidence type="ECO:0000313" key="10">
    <source>
        <dbReference type="EMBL" id="MBC8560694.1"/>
    </source>
</evidence>
<evidence type="ECO:0000256" key="6">
    <source>
        <dbReference type="PIRSR" id="PIRSR038994-1"/>
    </source>
</evidence>
<gene>
    <name evidence="10" type="primary">nagA</name>
    <name evidence="10" type="ORF">H8710_11525</name>
</gene>
<dbReference type="PANTHER" id="PTHR11113:SF14">
    <property type="entry name" value="N-ACETYLGLUCOSAMINE-6-PHOSPHATE DEACETYLASE"/>
    <property type="match status" value="1"/>
</dbReference>
<dbReference type="SUPFAM" id="SSF51338">
    <property type="entry name" value="Composite domain of metallo-dependent hydrolases"/>
    <property type="match status" value="1"/>
</dbReference>
<dbReference type="AlphaFoldDB" id="A0A926E5S9"/>
<evidence type="ECO:0000256" key="2">
    <source>
        <dbReference type="ARBA" id="ARBA00022723"/>
    </source>
</evidence>
<dbReference type="CDD" id="cd00854">
    <property type="entry name" value="NagA"/>
    <property type="match status" value="1"/>
</dbReference>